<dbReference type="EMBL" id="CM003104">
    <property type="protein sequence ID" value="KUI71021.1"/>
    <property type="molecule type" value="Genomic_DNA"/>
</dbReference>
<feature type="compositionally biased region" description="Pro residues" evidence="1">
    <location>
        <begin position="443"/>
        <end position="452"/>
    </location>
</feature>
<feature type="region of interest" description="Disordered" evidence="1">
    <location>
        <begin position="1"/>
        <end position="63"/>
    </location>
</feature>
<dbReference type="OrthoDB" id="5233147at2759"/>
<feature type="region of interest" description="Disordered" evidence="1">
    <location>
        <begin position="799"/>
        <end position="825"/>
    </location>
</feature>
<dbReference type="Proteomes" id="UP000078559">
    <property type="component" value="Chromosome 7"/>
</dbReference>
<feature type="compositionally biased region" description="Basic and acidic residues" evidence="1">
    <location>
        <begin position="281"/>
        <end position="290"/>
    </location>
</feature>
<reference evidence="2" key="1">
    <citation type="submission" date="2014-12" db="EMBL/GenBank/DDBJ databases">
        <title>Genome Sequence of Valsa Canker Pathogens Uncovers a Specific Adaption of Colonization on Woody Bark.</title>
        <authorList>
            <person name="Yin Z."/>
            <person name="Liu H."/>
            <person name="Gao X."/>
            <person name="Li Z."/>
            <person name="Song N."/>
            <person name="Ke X."/>
            <person name="Dai Q."/>
            <person name="Wu Y."/>
            <person name="Sun Y."/>
            <person name="Xu J.-R."/>
            <person name="Kang Z.K."/>
            <person name="Wang L."/>
            <person name="Huang L."/>
        </authorList>
    </citation>
    <scope>NUCLEOTIDE SEQUENCE [LARGE SCALE GENOMIC DNA]</scope>
    <source>
        <strain evidence="2">03-8</strain>
    </source>
</reference>
<evidence type="ECO:0000313" key="3">
    <source>
        <dbReference type="Proteomes" id="UP000078559"/>
    </source>
</evidence>
<gene>
    <name evidence="2" type="ORF">VM1G_07011</name>
</gene>
<sequence length="825" mass="89682">MSSHHAFPGLNRLTDRGTAGGTNSGPPIPLGEARPAVEIPQRSPQLVDVAQGEASSSKARSHNPLTALRQAVFSPKPVECTGCPIHCVGSSGEAQPAIPLDDLHAAAPSSSRKPAGLPDLHKFVATDNGIIGTAESLVREFGGGILARKQRKEVGDFYNLQHRRDTPIDIVAHNATTIRNLAEVRFRENLPLTKAQRMIEQKVQPYKSHLPMKMRVPWHKREPKVETPQDREDVPEAKEHRIGSGVEKLKQKLKRKAPEQPPESPKQKKPKFHGLFTAKESSQEPREEPKSTQSLPQTATIAQPPASSGVHNLKQKLVGKAPEKHDEQPKPDKPKYHGFFTPKEPAQKAQDEPASDQPLPHPVAIAQPLADSGVQESTQKLTGKAPDQPDKLPKQNKPKHHGVFTAKEPESDQPLPQTATIAQPPASSSVQHFKKKLMKKTPEPPAGPPKPKAPMWGPFTNFMAVGEPAQEAQEEPQSDQPLPLATIAEPPLTPVENVKSKPEEVATESHTGAAKSGEGKTERAKNKVTSFFKKNQKPKVQDSAKDAELADVTHMQENIPQILIAIEPPVTTAEPLEHVKEITEPRGSDQSDEEGQTIREIPAGARVHSLSDDTILISKAPQVSNIPHRLSVDQIVTPVEVPVDYVLEQGQASQAKPVRQAHRLSEDTMVTMKVAPTGNYLEGDPAVSGPQQVLSHELLDDPVAQERAMSPMPHTLESDKRAAAAAEVAKADEPQAEEPVRKARSKRTHDISQDVRVLSPSGRVLALHAVDDEEIVRRTSQFPKSPHPNAVPGLWVVTASGTSGTTQGNTCGSCRSRSNQETPDD</sequence>
<evidence type="ECO:0000313" key="2">
    <source>
        <dbReference type="EMBL" id="KUI71021.1"/>
    </source>
</evidence>
<feature type="compositionally biased region" description="Basic and acidic residues" evidence="1">
    <location>
        <begin position="729"/>
        <end position="741"/>
    </location>
</feature>
<organism evidence="2 3">
    <name type="scientific">Cytospora mali</name>
    <name type="common">Apple Valsa canker fungus</name>
    <name type="synonym">Valsa mali</name>
    <dbReference type="NCBI Taxonomy" id="578113"/>
    <lineage>
        <taxon>Eukaryota</taxon>
        <taxon>Fungi</taxon>
        <taxon>Dikarya</taxon>
        <taxon>Ascomycota</taxon>
        <taxon>Pezizomycotina</taxon>
        <taxon>Sordariomycetes</taxon>
        <taxon>Sordariomycetidae</taxon>
        <taxon>Diaporthales</taxon>
        <taxon>Cytosporaceae</taxon>
        <taxon>Cytospora</taxon>
    </lineage>
</organism>
<proteinExistence type="predicted"/>
<protein>
    <submittedName>
        <fullName evidence="2">Uncharacterized protein</fullName>
    </submittedName>
</protein>
<dbReference type="AlphaFoldDB" id="A0A194W3B3"/>
<accession>A0A194W3B3</accession>
<name>A0A194W3B3_CYTMA</name>
<feature type="compositionally biased region" description="Basic and acidic residues" evidence="1">
    <location>
        <begin position="219"/>
        <end position="250"/>
    </location>
</feature>
<keyword evidence="3" id="KW-1185">Reference proteome</keyword>
<feature type="compositionally biased region" description="Basic and acidic residues" evidence="1">
    <location>
        <begin position="321"/>
        <end position="335"/>
    </location>
</feature>
<evidence type="ECO:0000256" key="1">
    <source>
        <dbReference type="SAM" id="MobiDB-lite"/>
    </source>
</evidence>
<feature type="compositionally biased region" description="Polar residues" evidence="1">
    <location>
        <begin position="414"/>
        <end position="431"/>
    </location>
</feature>
<feature type="region of interest" description="Disordered" evidence="1">
    <location>
        <begin position="721"/>
        <end position="755"/>
    </location>
</feature>
<feature type="region of interest" description="Disordered" evidence="1">
    <location>
        <begin position="216"/>
        <end position="546"/>
    </location>
</feature>
<feature type="compositionally biased region" description="Polar residues" evidence="1">
    <location>
        <begin position="291"/>
        <end position="310"/>
    </location>
</feature>